<reference evidence="2" key="1">
    <citation type="journal article" date="2018" name="Genome Biol. Evol.">
        <title>Genomics and development of Lentinus tigrinus, a white-rot wood-decaying mushroom with dimorphic fruiting bodies.</title>
        <authorList>
            <person name="Wu B."/>
            <person name="Xu Z."/>
            <person name="Knudson A."/>
            <person name="Carlson A."/>
            <person name="Chen N."/>
            <person name="Kovaka S."/>
            <person name="LaButti K."/>
            <person name="Lipzen A."/>
            <person name="Pennachio C."/>
            <person name="Riley R."/>
            <person name="Schakwitz W."/>
            <person name="Umezawa K."/>
            <person name="Ohm R.A."/>
            <person name="Grigoriev I.V."/>
            <person name="Nagy L.G."/>
            <person name="Gibbons J."/>
            <person name="Hibbett D."/>
        </authorList>
    </citation>
    <scope>NUCLEOTIDE SEQUENCE [LARGE SCALE GENOMIC DNA]</scope>
    <source>
        <strain evidence="2">ALCF2SS1-6</strain>
    </source>
</reference>
<dbReference type="Proteomes" id="UP000313359">
    <property type="component" value="Unassembled WGS sequence"/>
</dbReference>
<organism evidence="2 3">
    <name type="scientific">Lentinus tigrinus ALCF2SS1-6</name>
    <dbReference type="NCBI Taxonomy" id="1328759"/>
    <lineage>
        <taxon>Eukaryota</taxon>
        <taxon>Fungi</taxon>
        <taxon>Dikarya</taxon>
        <taxon>Basidiomycota</taxon>
        <taxon>Agaricomycotina</taxon>
        <taxon>Agaricomycetes</taxon>
        <taxon>Polyporales</taxon>
        <taxon>Polyporaceae</taxon>
        <taxon>Lentinus</taxon>
    </lineage>
</organism>
<evidence type="ECO:0000313" key="3">
    <source>
        <dbReference type="Proteomes" id="UP000313359"/>
    </source>
</evidence>
<dbReference type="EMBL" id="ML122308">
    <property type="protein sequence ID" value="RPD54277.1"/>
    <property type="molecule type" value="Genomic_DNA"/>
</dbReference>
<sequence>MRVQAQYLGSVTAVLGRPREDLLLVTIIGSLRLVGQVSSQTTGSISAFPRLSPQIRNRRGIPLPAPEATPSGLSDHAAHGLSTARQTLTDVAGADRIGASKTQPVH</sequence>
<accession>A0A5C2RUT0</accession>
<feature type="region of interest" description="Disordered" evidence="1">
    <location>
        <begin position="60"/>
        <end position="106"/>
    </location>
</feature>
<evidence type="ECO:0000313" key="2">
    <source>
        <dbReference type="EMBL" id="RPD54277.1"/>
    </source>
</evidence>
<protein>
    <submittedName>
        <fullName evidence="2">Uncharacterized protein</fullName>
    </submittedName>
</protein>
<evidence type="ECO:0000256" key="1">
    <source>
        <dbReference type="SAM" id="MobiDB-lite"/>
    </source>
</evidence>
<keyword evidence="3" id="KW-1185">Reference proteome</keyword>
<gene>
    <name evidence="2" type="ORF">L227DRAFT_356419</name>
</gene>
<proteinExistence type="predicted"/>
<dbReference type="AlphaFoldDB" id="A0A5C2RUT0"/>
<name>A0A5C2RUT0_9APHY</name>